<reference evidence="1 2" key="1">
    <citation type="journal article" date="2013" name="PLoS ONE">
        <title>Sequence Divergence and Conservation in Genomes ofHelicobacter cetorum Strains from a Dolphin and a Whale.</title>
        <authorList>
            <person name="Kersulyte D."/>
            <person name="Rossi M."/>
            <person name="Berg D.E."/>
        </authorList>
    </citation>
    <scope>NUCLEOTIDE SEQUENCE [LARGE SCALE GENOMIC DNA]</scope>
    <source>
        <strain evidence="1 2">MIT 99-5656</strain>
    </source>
</reference>
<sequence>MIKGGFGGANTQTGIRFEMHIDLVSFLQNMNGYNCVAKPLNKQKQTMGYDIYFLNKLVAQSFKKHELYRNLEELKIDWRKILSKKLLPDDAIFVISNNTIFILEIKYQEVAGSVDEKLQTCGFKLWQYKKLFAPLNHKVEFIYILNDWFKKPEYKDTLDYILSVNCWYCFEYLPLNEIGLPML</sequence>
<dbReference type="KEGG" id="hcm:HCD_08600"/>
<keyword evidence="2" id="KW-1185">Reference proteome</keyword>
<name>I0EUT1_HELCM</name>
<dbReference type="eggNOG" id="ENOG502ZJ2G">
    <property type="taxonomic scope" value="Bacteria"/>
</dbReference>
<evidence type="ECO:0000313" key="1">
    <source>
        <dbReference type="EMBL" id="AFI06700.1"/>
    </source>
</evidence>
<dbReference type="EMBL" id="CP003481">
    <property type="protein sequence ID" value="AFI06700.1"/>
    <property type="molecule type" value="Genomic_DNA"/>
</dbReference>
<accession>I0EUT1</accession>
<proteinExistence type="predicted"/>
<organism evidence="1 2">
    <name type="scientific">Helicobacter cetorum (strain ATCC BAA-540 / CCUG 52418 / MIT 99-5656)</name>
    <dbReference type="NCBI Taxonomy" id="1163745"/>
    <lineage>
        <taxon>Bacteria</taxon>
        <taxon>Pseudomonadati</taxon>
        <taxon>Campylobacterota</taxon>
        <taxon>Epsilonproteobacteria</taxon>
        <taxon>Campylobacterales</taxon>
        <taxon>Helicobacteraceae</taxon>
        <taxon>Helicobacter</taxon>
    </lineage>
</organism>
<dbReference type="STRING" id="1163745.HCD_08600"/>
<evidence type="ECO:0000313" key="2">
    <source>
        <dbReference type="Proteomes" id="UP000005013"/>
    </source>
</evidence>
<dbReference type="Proteomes" id="UP000005013">
    <property type="component" value="Chromosome"/>
</dbReference>
<dbReference type="HOGENOM" id="CLU_112424_1_0_7"/>
<dbReference type="PATRIC" id="fig|1163745.3.peg.1827"/>
<protein>
    <submittedName>
        <fullName evidence="1">Uncharacterized protein</fullName>
    </submittedName>
</protein>
<dbReference type="OrthoDB" id="5361365at2"/>
<gene>
    <name evidence="1" type="ordered locus">HCD_08600</name>
</gene>
<dbReference type="RefSeq" id="WP_014660160.1">
    <property type="nucleotide sequence ID" value="NC_017735.1"/>
</dbReference>
<dbReference type="AlphaFoldDB" id="I0EUT1"/>